<keyword evidence="5" id="KW-0498">Mitosis</keyword>
<dbReference type="InterPro" id="IPR019775">
    <property type="entry name" value="WD40_repeat_CS"/>
</dbReference>
<feature type="repeat" description="WD" evidence="7">
    <location>
        <begin position="347"/>
        <end position="393"/>
    </location>
</feature>
<evidence type="ECO:0000313" key="12">
    <source>
        <dbReference type="WBParaSite" id="TCONS_00001240.p1"/>
    </source>
</evidence>
<dbReference type="InterPro" id="IPR036322">
    <property type="entry name" value="WD40_repeat_dom_sf"/>
</dbReference>
<comment type="similarity">
    <text evidence="1">Belongs to the WD repeat CDC20/Fizzy family.</text>
</comment>
<dbReference type="PRINTS" id="PR00320">
    <property type="entry name" value="GPROTEINBRPT"/>
</dbReference>
<reference evidence="11" key="1">
    <citation type="submission" date="2015-08" db="UniProtKB">
        <authorList>
            <consortium name="WormBaseParasite"/>
        </authorList>
    </citation>
    <scope>IDENTIFICATION</scope>
</reference>
<dbReference type="PROSITE" id="PS50294">
    <property type="entry name" value="WD_REPEATS_REGION"/>
    <property type="match status" value="2"/>
</dbReference>
<evidence type="ECO:0000256" key="5">
    <source>
        <dbReference type="ARBA" id="ARBA00022776"/>
    </source>
</evidence>
<dbReference type="PROSITE" id="PS50082">
    <property type="entry name" value="WD_REPEATS_2"/>
    <property type="match status" value="3"/>
</dbReference>
<feature type="repeat" description="WD" evidence="7">
    <location>
        <begin position="300"/>
        <end position="335"/>
    </location>
</feature>
<dbReference type="SUPFAM" id="SSF50978">
    <property type="entry name" value="WD40 repeat-like"/>
    <property type="match status" value="1"/>
</dbReference>
<dbReference type="Gene3D" id="2.130.10.10">
    <property type="entry name" value="YVTN repeat-like/Quinoprotein amine dehydrogenase"/>
    <property type="match status" value="1"/>
</dbReference>
<organism evidence="11">
    <name type="scientific">Strongyloides stercoralis</name>
    <name type="common">Threadworm</name>
    <dbReference type="NCBI Taxonomy" id="6248"/>
    <lineage>
        <taxon>Eukaryota</taxon>
        <taxon>Metazoa</taxon>
        <taxon>Ecdysozoa</taxon>
        <taxon>Nematoda</taxon>
        <taxon>Chromadorea</taxon>
        <taxon>Rhabditida</taxon>
        <taxon>Tylenchina</taxon>
        <taxon>Panagrolaimomorpha</taxon>
        <taxon>Strongyloidoidea</taxon>
        <taxon>Strongyloididae</taxon>
        <taxon>Strongyloides</taxon>
    </lineage>
</organism>
<dbReference type="SMART" id="SM00320">
    <property type="entry name" value="WD40"/>
    <property type="match status" value="5"/>
</dbReference>
<evidence type="ECO:0000259" key="9">
    <source>
        <dbReference type="Pfam" id="PF24807"/>
    </source>
</evidence>
<feature type="repeat" description="WD" evidence="7">
    <location>
        <begin position="437"/>
        <end position="470"/>
    </location>
</feature>
<dbReference type="InterPro" id="IPR015943">
    <property type="entry name" value="WD40/YVTN_repeat-like_dom_sf"/>
</dbReference>
<name>A0A0K0E827_STRER</name>
<evidence type="ECO:0000256" key="2">
    <source>
        <dbReference type="ARBA" id="ARBA00022574"/>
    </source>
</evidence>
<dbReference type="GO" id="GO:0051301">
    <property type="term" value="P:cell division"/>
    <property type="evidence" value="ECO:0007669"/>
    <property type="project" value="UniProtKB-KW"/>
</dbReference>
<dbReference type="Pfam" id="PF24807">
    <property type="entry name" value="WD40_CDC20-Fz"/>
    <property type="match status" value="1"/>
</dbReference>
<dbReference type="Proteomes" id="UP000035681">
    <property type="component" value="Unplaced"/>
</dbReference>
<dbReference type="InterPro" id="IPR001680">
    <property type="entry name" value="WD40_rpt"/>
</dbReference>
<dbReference type="GO" id="GO:1905786">
    <property type="term" value="P:positive regulation of anaphase-promoting complex-dependent catabolic process"/>
    <property type="evidence" value="ECO:0007669"/>
    <property type="project" value="TreeGrafter"/>
</dbReference>
<dbReference type="InterPro" id="IPR056150">
    <property type="entry name" value="WD40_CDC20-Fz"/>
</dbReference>
<dbReference type="PROSITE" id="PS00678">
    <property type="entry name" value="WD_REPEATS_1"/>
    <property type="match status" value="3"/>
</dbReference>
<feature type="region of interest" description="Disordered" evidence="8">
    <location>
        <begin position="1"/>
        <end position="20"/>
    </location>
</feature>
<accession>A0A0K0E827</accession>
<evidence type="ECO:0000313" key="10">
    <source>
        <dbReference type="Proteomes" id="UP000035681"/>
    </source>
</evidence>
<evidence type="ECO:0000256" key="3">
    <source>
        <dbReference type="ARBA" id="ARBA00022618"/>
    </source>
</evidence>
<keyword evidence="4" id="KW-0677">Repeat</keyword>
<dbReference type="GO" id="GO:0010997">
    <property type="term" value="F:anaphase-promoting complex binding"/>
    <property type="evidence" value="ECO:0007669"/>
    <property type="project" value="InterPro"/>
</dbReference>
<keyword evidence="2 7" id="KW-0853">WD repeat</keyword>
<dbReference type="WBParaSite" id="SSTP_0000565700.1">
    <property type="protein sequence ID" value="SSTP_0000565700.1"/>
    <property type="gene ID" value="SSTP_0000565700"/>
</dbReference>
<feature type="region of interest" description="Disordered" evidence="8">
    <location>
        <begin position="61"/>
        <end position="97"/>
    </location>
</feature>
<proteinExistence type="inferred from homology"/>
<dbReference type="GO" id="GO:0005680">
    <property type="term" value="C:anaphase-promoting complex"/>
    <property type="evidence" value="ECO:0007669"/>
    <property type="project" value="TreeGrafter"/>
</dbReference>
<dbReference type="WBParaSite" id="TCONS_00001240.p1">
    <property type="protein sequence ID" value="TCONS_00001240.p1"/>
    <property type="gene ID" value="XLOC_001152"/>
</dbReference>
<keyword evidence="3" id="KW-0132">Cell division</keyword>
<evidence type="ECO:0000256" key="6">
    <source>
        <dbReference type="ARBA" id="ARBA00023306"/>
    </source>
</evidence>
<dbReference type="PANTHER" id="PTHR19918:SF8">
    <property type="entry name" value="FI02843P"/>
    <property type="match status" value="1"/>
</dbReference>
<feature type="compositionally biased region" description="Polar residues" evidence="8">
    <location>
        <begin position="1"/>
        <end position="16"/>
    </location>
</feature>
<evidence type="ECO:0000256" key="8">
    <source>
        <dbReference type="SAM" id="MobiDB-lite"/>
    </source>
</evidence>
<feature type="domain" description="CDC20/Fizzy WD40" evidence="9">
    <location>
        <begin position="171"/>
        <end position="468"/>
    </location>
</feature>
<dbReference type="GO" id="GO:1990757">
    <property type="term" value="F:ubiquitin ligase activator activity"/>
    <property type="evidence" value="ECO:0007669"/>
    <property type="project" value="TreeGrafter"/>
</dbReference>
<evidence type="ECO:0000256" key="1">
    <source>
        <dbReference type="ARBA" id="ARBA00006445"/>
    </source>
</evidence>
<dbReference type="GO" id="GO:0031145">
    <property type="term" value="P:anaphase-promoting complex-dependent catabolic process"/>
    <property type="evidence" value="ECO:0007669"/>
    <property type="project" value="TreeGrafter"/>
</dbReference>
<protein>
    <submittedName>
        <fullName evidence="12">ANAPC4_WD40 domain-containing protein</fullName>
    </submittedName>
    <submittedName>
        <fullName evidence="11">WD_REPEATS_REGION domain-containing protein</fullName>
    </submittedName>
</protein>
<dbReference type="PANTHER" id="PTHR19918">
    <property type="entry name" value="CELL DIVISION CYCLE 20 CDC20 FIZZY -RELATED"/>
    <property type="match status" value="1"/>
</dbReference>
<evidence type="ECO:0000313" key="11">
    <source>
        <dbReference type="WBParaSite" id="SSTP_0000565700.1"/>
    </source>
</evidence>
<dbReference type="InterPro" id="IPR020472">
    <property type="entry name" value="WD40_PAC1"/>
</dbReference>
<feature type="compositionally biased region" description="Low complexity" evidence="8">
    <location>
        <begin position="76"/>
        <end position="86"/>
    </location>
</feature>
<sequence length="499" mass="55799">MKSLNRSKISKINESSNTEKELFARSVKSALNSSNATLINVSQSLCQGDRLIPRRDDERFDYGNYSITNRSKQKASNGESNGGSSEPTTPPNFLDENDENIVLKNYIRGKPEEKLEEAEKIWTFTGISVPQAPVGHMSRQRVVHSGILKPSSSMKKATRKRCYPASELRILDAPNLLDDYYSTPVHWGHNNQIAVALTYDIYSYEPTSGESHHVFSIAEGPDFISSVQYSNSAQYLSVGLSDGKIHIIDVETKTKVRTIRSQVGRIACQAWNHSNLSVGTRSGHVYHHDVRVSDHKISNYGAHTEEVCGLMWSPDKKYLVSSGGDCNIQVWDASTVYSSPESNQKTLVGHTGTVKALSFFQNSCYEDVLASGGGTNDGTIKLWNIDNGTVMKEVETHSPVNGIFGSDSYKELVSFHGNPSNNMNIWHSGNLKQLHSFEPYRERIISHAVSPSKEYVVTASADQTIKLWELFPDNCNNKKDFEFVSKPRQHNVHPTHRIR</sequence>
<dbReference type="STRING" id="6248.A0A0K0E827"/>
<keyword evidence="10" id="KW-1185">Reference proteome</keyword>
<evidence type="ECO:0000256" key="4">
    <source>
        <dbReference type="ARBA" id="ARBA00022737"/>
    </source>
</evidence>
<dbReference type="AlphaFoldDB" id="A0A0K0E827"/>
<evidence type="ECO:0000256" key="7">
    <source>
        <dbReference type="PROSITE-ProRule" id="PRU00221"/>
    </source>
</evidence>
<dbReference type="InterPro" id="IPR033010">
    <property type="entry name" value="Cdc20/Fizzy"/>
</dbReference>
<keyword evidence="6" id="KW-0131">Cell cycle</keyword>